<dbReference type="GO" id="GO:0016020">
    <property type="term" value="C:membrane"/>
    <property type="evidence" value="ECO:0007669"/>
    <property type="project" value="InterPro"/>
</dbReference>
<dbReference type="InterPro" id="IPR003961">
    <property type="entry name" value="FN3_dom"/>
</dbReference>
<dbReference type="PANTHER" id="PTHR34677">
    <property type="match status" value="1"/>
</dbReference>
<dbReference type="SMART" id="SM00112">
    <property type="entry name" value="CA"/>
    <property type="match status" value="5"/>
</dbReference>
<keyword evidence="2" id="KW-0677">Repeat</keyword>
<dbReference type="Proteomes" id="UP000317557">
    <property type="component" value="Unassembled WGS sequence"/>
</dbReference>
<feature type="compositionally biased region" description="Polar residues" evidence="4">
    <location>
        <begin position="1703"/>
        <end position="1720"/>
    </location>
</feature>
<feature type="domain" description="Cadherin" evidence="6">
    <location>
        <begin position="2245"/>
        <end position="2353"/>
    </location>
</feature>
<dbReference type="SMART" id="SM00237">
    <property type="entry name" value="Calx_beta"/>
    <property type="match status" value="1"/>
</dbReference>
<keyword evidence="3" id="KW-0106">Calcium</keyword>
<dbReference type="InterPro" id="IPR013783">
    <property type="entry name" value="Ig-like_fold"/>
</dbReference>
<dbReference type="PANTHER" id="PTHR34677:SF3">
    <property type="entry name" value="BACTERIAL IG-LIKE DOMAIN-CONTAINING PROTEIN"/>
    <property type="match status" value="1"/>
</dbReference>
<evidence type="ECO:0000256" key="1">
    <source>
        <dbReference type="ARBA" id="ARBA00022729"/>
    </source>
</evidence>
<dbReference type="EMBL" id="FXTP01000001">
    <property type="protein sequence ID" value="SMO38346.1"/>
    <property type="molecule type" value="Genomic_DNA"/>
</dbReference>
<feature type="signal peptide" evidence="5">
    <location>
        <begin position="1"/>
        <end position="23"/>
    </location>
</feature>
<dbReference type="Pfam" id="PF19077">
    <property type="entry name" value="Big_13"/>
    <property type="match status" value="3"/>
</dbReference>
<evidence type="ECO:0000259" key="6">
    <source>
        <dbReference type="PROSITE" id="PS50268"/>
    </source>
</evidence>
<feature type="compositionally biased region" description="Basic and acidic residues" evidence="4">
    <location>
        <begin position="1722"/>
        <end position="1735"/>
    </location>
</feature>
<name>A0A521AU51_9BACT</name>
<dbReference type="PROSITE" id="PS50268">
    <property type="entry name" value="CADHERIN_2"/>
    <property type="match status" value="5"/>
</dbReference>
<reference evidence="8 9" key="1">
    <citation type="submission" date="2017-05" db="EMBL/GenBank/DDBJ databases">
        <authorList>
            <person name="Varghese N."/>
            <person name="Submissions S."/>
        </authorList>
    </citation>
    <scope>NUCLEOTIDE SEQUENCE [LARGE SCALE GENOMIC DNA]</scope>
    <source>
        <strain evidence="8 9">DSM 21985</strain>
    </source>
</reference>
<dbReference type="Pfam" id="PF18962">
    <property type="entry name" value="Por_Secre_tail"/>
    <property type="match status" value="1"/>
</dbReference>
<dbReference type="GO" id="GO:0008289">
    <property type="term" value="F:lipid binding"/>
    <property type="evidence" value="ECO:0007669"/>
    <property type="project" value="InterPro"/>
</dbReference>
<dbReference type="InterPro" id="IPR044016">
    <property type="entry name" value="Big_13"/>
</dbReference>
<evidence type="ECO:0000256" key="5">
    <source>
        <dbReference type="SAM" id="SignalP"/>
    </source>
</evidence>
<accession>A0A521AU51</accession>
<feature type="region of interest" description="Disordered" evidence="4">
    <location>
        <begin position="1702"/>
        <end position="1737"/>
    </location>
</feature>
<dbReference type="InterPro" id="IPR026444">
    <property type="entry name" value="Secre_tail"/>
</dbReference>
<dbReference type="CDD" id="cd11304">
    <property type="entry name" value="Cadherin_repeat"/>
    <property type="match status" value="5"/>
</dbReference>
<feature type="domain" description="Cadherin" evidence="6">
    <location>
        <begin position="206"/>
        <end position="330"/>
    </location>
</feature>
<dbReference type="InterPro" id="IPR036116">
    <property type="entry name" value="FN3_sf"/>
</dbReference>
<feature type="domain" description="Cadherin" evidence="6">
    <location>
        <begin position="3334"/>
        <end position="3436"/>
    </location>
</feature>
<dbReference type="GO" id="GO:0007156">
    <property type="term" value="P:homophilic cell adhesion via plasma membrane adhesion molecules"/>
    <property type="evidence" value="ECO:0007669"/>
    <property type="project" value="InterPro"/>
</dbReference>
<dbReference type="GO" id="GO:0005509">
    <property type="term" value="F:calcium ion binding"/>
    <property type="evidence" value="ECO:0007669"/>
    <property type="project" value="InterPro"/>
</dbReference>
<dbReference type="InterPro" id="IPR015919">
    <property type="entry name" value="Cadherin-like_sf"/>
</dbReference>
<dbReference type="InterPro" id="IPR044048">
    <property type="entry name" value="Big_12"/>
</dbReference>
<dbReference type="PRINTS" id="PR00205">
    <property type="entry name" value="CADHERIN"/>
</dbReference>
<dbReference type="InterPro" id="IPR002126">
    <property type="entry name" value="Cadherin-like_dom"/>
</dbReference>
<feature type="domain" description="Fibronectin type-III" evidence="7">
    <location>
        <begin position="3840"/>
        <end position="3936"/>
    </location>
</feature>
<dbReference type="InterPro" id="IPR003644">
    <property type="entry name" value="Calx_beta"/>
</dbReference>
<feature type="domain" description="Cadherin" evidence="6">
    <location>
        <begin position="911"/>
        <end position="1013"/>
    </location>
</feature>
<dbReference type="SUPFAM" id="SSF141072">
    <property type="entry name" value="CalX-like"/>
    <property type="match status" value="2"/>
</dbReference>
<feature type="domain" description="Cadherin" evidence="6">
    <location>
        <begin position="3436"/>
        <end position="3545"/>
    </location>
</feature>
<evidence type="ECO:0000259" key="7">
    <source>
        <dbReference type="PROSITE" id="PS50853"/>
    </source>
</evidence>
<evidence type="ECO:0000313" key="9">
    <source>
        <dbReference type="Proteomes" id="UP000317557"/>
    </source>
</evidence>
<dbReference type="PROSITE" id="PS50853">
    <property type="entry name" value="FN3"/>
    <property type="match status" value="1"/>
</dbReference>
<dbReference type="InterPro" id="IPR017943">
    <property type="entry name" value="Bactericidal_perm-incr_a/b_dom"/>
</dbReference>
<dbReference type="NCBIfam" id="TIGR04183">
    <property type="entry name" value="Por_Secre_tail"/>
    <property type="match status" value="1"/>
</dbReference>
<keyword evidence="1 5" id="KW-0732">Signal</keyword>
<dbReference type="Gene3D" id="2.60.40.4070">
    <property type="match status" value="1"/>
</dbReference>
<gene>
    <name evidence="8" type="ORF">SAMN06265219_101379</name>
</gene>
<evidence type="ECO:0000313" key="8">
    <source>
        <dbReference type="EMBL" id="SMO38346.1"/>
    </source>
</evidence>
<dbReference type="SUPFAM" id="SSF55394">
    <property type="entry name" value="Bactericidal permeability-increasing protein, BPI"/>
    <property type="match status" value="1"/>
</dbReference>
<dbReference type="SUPFAM" id="SSF49265">
    <property type="entry name" value="Fibronectin type III"/>
    <property type="match status" value="1"/>
</dbReference>
<evidence type="ECO:0000256" key="3">
    <source>
        <dbReference type="ARBA" id="ARBA00022837"/>
    </source>
</evidence>
<organism evidence="8 9">
    <name type="scientific">Gracilimonas mengyeensis</name>
    <dbReference type="NCBI Taxonomy" id="1302730"/>
    <lineage>
        <taxon>Bacteria</taxon>
        <taxon>Pseudomonadati</taxon>
        <taxon>Balneolota</taxon>
        <taxon>Balneolia</taxon>
        <taxon>Balneolales</taxon>
        <taxon>Balneolaceae</taxon>
        <taxon>Gracilimonas</taxon>
    </lineage>
</organism>
<dbReference type="Gene3D" id="2.60.40.60">
    <property type="entry name" value="Cadherins"/>
    <property type="match status" value="5"/>
</dbReference>
<dbReference type="Gene3D" id="2.60.40.2700">
    <property type="match status" value="1"/>
</dbReference>
<dbReference type="SUPFAM" id="SSF49313">
    <property type="entry name" value="Cadherin-like"/>
    <property type="match status" value="5"/>
</dbReference>
<dbReference type="Gene3D" id="2.60.40.10">
    <property type="entry name" value="Immunoglobulins"/>
    <property type="match status" value="6"/>
</dbReference>
<dbReference type="InterPro" id="IPR038081">
    <property type="entry name" value="CalX-like_sf"/>
</dbReference>
<dbReference type="Pfam" id="PF19078">
    <property type="entry name" value="Big_12"/>
    <property type="match status" value="6"/>
</dbReference>
<dbReference type="Gene3D" id="2.60.40.2030">
    <property type="match status" value="2"/>
</dbReference>
<dbReference type="Pfam" id="PF00028">
    <property type="entry name" value="Cadherin"/>
    <property type="match status" value="2"/>
</dbReference>
<keyword evidence="9" id="KW-1185">Reference proteome</keyword>
<dbReference type="Gene3D" id="3.15.20.10">
    <property type="entry name" value="Bactericidal permeability-increasing protein, domain 2"/>
    <property type="match status" value="1"/>
</dbReference>
<feature type="chain" id="PRO_5022055414" evidence="5">
    <location>
        <begin position="24"/>
        <end position="4477"/>
    </location>
</feature>
<sequence>MFAKIGSYLVVFLHILCISSVLAIAQPSVGTTTFDGLISNTTNFDTGTGSAIASDVLSTGWNITIDNLDGTSTAVVQGINDQGDDAATIDDDFIQLSPGRGLNTEFVSFASSDGSEFQLETFKLYYSSSGSAEVTIKGFRDGSEIVSASKGVLTNNTWNTIDVSSNTGFDNVDEIRVTYGSPNAATTRLDDIFIAAAVASNAAPSFNSSATASIDENTPTSTVVLDVNADDGNGGGNDANITYSLTGDDADDFNIDTNSGEISFKNSPDYENPADANSDNNYQLTVTADDGERSNNTATQDITITVNDVSEGGGCSITNNGTGNQTSGSFGQSFLAPCDGVLNSIGFFVRTVTAGHTLTVYEGEGTSGKNLGSVDFDFSSTSTNLTSDYKSIDLSSENISLTKDQVYTINTSGNQNLYYNNGDNYSGGKLYFNGGAQNSLDLMFNVEIGPAASNTTPNASDFSTTTGPYQNIAYTFSTSDFGYTDDDSDPLDHLRVTATTGNGTLYVDTNNNDTYDTGTDTQISNGDQIAKADLDAGNLQYITTGTSDDSFSFDVNDGTDYSSSTYTATLDVIGEPTVSLSLDETSISETGGSATLTATLSHVFPKTVEIVLSFSGTATGLSDYNLTGTQINISSGTTGTLAIPAIGDDVLEGDETAIFGITSVKNGSESGTQEVTLTITDDDDATVTIADASGNEDDGSITLTATLDNAVKGGFSVDVSTGGGTATAGIDYTPVTSETLTFTGTAGETKTFTVTPTSDSDVESDETINISMDNFSGTIPGIDISDEATVTITNDDVAVSSPVAINVEPDSSSTEIAVDSVLYVTFDQPVSLDDFFGITISDGTDNIRIGEPTLANPESTKVRIPHLDFNYSTSYTVTFAPGTVSNSDDVDNESFSWTFTTEGLPNSAPVITANQTFSVHEDAANATVLGTVAATDADNNPLSNWTITGGNTDGIFSINSDNGQLTIADNSNLDYETTTSYTLTLTVSDGTDISSQQTITVNVNEVDDVAPTIVSSSPADDATDVSTSGVLSISFSEDITDGSGSITIYDVTGSSNFHVFDVNGDSEGGESNPKAGTYGIIGNTLYLSPPNALQEGNEYAIQIGASAIEDQAGNTFEGISDNTTLNFTTFVNAGFTVTESSGSTSTAESGSTDTFTVVLDTEPSSNVAIDVTSGDTGEGTVDVSSLTFTPANWDTPQTVTVTGVDDEIIDGTQSYNITLSVNDAASDDDFDLLSDKTLSVSNSDDDVAGFTVTETDGGTEVSETGTTDSFTVVLDAKPASAVFVTISSDDTGEATVSDNSLVFNPDTWDTPQTVTVTGVDDDLVDGSQITTITLSINDGTSDDDFDSVSDQTVTVTTTDEDVPLSVPTLTTSTPIRVTSSSATWGGDITDDGNATITERGVVYSYIDEDPEIGEDGVVKAQMGIGDGSFTDDVTGLYGTVKYFVRAYATNSEGTSYGSVETYQYNRTPIWGHGSRYDYGTSLGEFQDDIVSATADNLNDQFWNAVSVSEDDGNTSPGSAYWIRNNTGVSQGASWGSREPLPSPTQLNGVAIFDSEYLDNNGGGTSPSPHHGELISPTIDLTGYTDTLMAVSFFTHYRSLDSKVYVSFSNDNGATWTKKEFKPELSNGDEYVGDALVLFPEVTMGIVNMSQIRLRFSFEGESYFWMVDDVAIITKPRVSNYPPTATNVAFSGTLEVGEELTGTYDYSDTENNPESGSSYQWYRSDDAQGTGKKDIDGATNKSYTLASADEAKYISFEVTPNDGTDAGNAVESPLQGPIELPDTTPPHITSVNLEGNPANNAQEITYRVRFSEPVDSVNMEDFEIDLISGFAEGLITQVEYDTDSSQVLVRATIFGNLYGSHESVLKLSLNETLSNIQDLAGNALEPYNESGIPEFTTNLTEEQTSGKLNLIWEGEDIPASSPFQLNTQSLGVLIPQIPQIYPNSNPVKLELSIDSLGINHTFYDGNENLVWKDSDFTLKLLVLPTGEEEFRQVALFEGVLTMVGSFNVVDGLEELSYSMSSLNIGSITAVSSELGNINTILLSFKLNLASAGIVAAINEGAWSRLRYPLPPLMVNEIGFSEESPDSISYIELYDGGIGNITIGGGTLGQAKQKGGIYLNLGVIDPTSYPNKFQDIYFNMGDNTYPDNTITTDSEGYFTIDGKDLEYKLVYRGIDDPDTTNINSYEVNFSFANNNLRANFPSYRISGLSLGEGELSLQRYPYFDRDRTDGSEFMYGMPTPGKANTIFLSNETISIVENNSLAGNVDAFGGDVDNIENGVSYSISGGVDQDKFTVNSTTGELSFKSAPDYENPGDGNSDNTYELEVTANRSAPLNDSDSRVFQVKVTDVDEVPPSVTINSQTTSPTNTGSVPLNITFSEEVNGFSANDITVSNGSVSNVATSDSTSFTADLSPTTDGIVTVDIPASVAMDNAGNNNTAATQYSITYDATAPTVSISTSETDPTNGAFTATFTFSEDVTGFVSDDITAGNASLSNFSATSAKVYSATVTPTADGTVTLDVAASVAMDAAGNDNTAASQFSIGYDATAPTVSISSDESDPTNSAITILVSFSEDVTGFTINDITAGNASVSNFSASSASEYSATITPTHDGIVTVDVAGSVATDAAGNNNLAATQFTRTFDATSPALTISTQVQNPTNTNPIPITFTFKEEVNGFAASDVTIQNGSLSNLSTNDSTSFTANFTPTADGVITVDVAGSVATDNAGNDNKAAEQFSIIYDATPPSVTITSEETGPTNANPLALKVSFSEDVNGFSDSDITVGNGSISKVETADSTTFSVALIPNADGTMTVDVAAGVVTDQVGNQNTAASQFSITYDGTPPTVAITSDELDPTNNTFPVTFTFSEDVTGFSSEDITTGNASVSNFTSTSATVYTASITPTTDGTVTVDVASSVATDKAGNQNSAASQFSITYDGTPPEAPVVAAIEDDTGKLMTDQITNDQSLKITGTAEALSTVEVLLDGNRLGITTADGAGDWSFDHTGTDLAEGIYEITANATDAAGNTSAISTALVVDVDLTAPETPILAGIETDSGNSINDQITRNQNIVINGTAEANSTIELFIDGESVGNTTTDGAGEWSLDNTSNSLAEGVYELTAQATDMAGNTSAASYALSVEVDITAPEAATFTGITTDSGSSSSDGITNDQTIAVTGLAEMSASVELFMDGNSIGKTNSDESGNWTFDYTGTSLPEGTHSIAALVTDLAGNISPAESLEVQIDITSPENPVVTQPSEDILVEVTDYTISGTHAENGVSVLLFADDDANGTADNSTPLDSAIIQSGAWSFQVELQENMVNNFVVQAVDLAGNTSSQMDVPAITVDNQPPVITSNPDGAIFAEENQRTAFTVTASDLNSISYSLNGGVDQSLFTIDENSGVLLFTEAPDAENPDDQNSDNRYEVSVIVSDGLRSTSQSFVITVTDVNEFSPTLSFPTPLTLSEMPATGDTLGRAIADDEDIQASLEFSLQDNFDADEDGEPGLAIDATSGFVTVSDADDFDPELVNSITFTVQVSDGENEASQSVTIEIISALSVIATTPSDTARKVALDAEVEIQFNENITEVDFSGIRIEDEAGSAVEQVNASISGENLLLSHALFSNETSYTVIIPAGAVQNSDEQPNGAFSFSFTTIMAPPVVEVSNPVDEATGIALDQSIELRFSQDINVDAQDAFSIVDSTEQEVEITSFTAADSLLQITHAGFDNAMVYTLSMEEGAIVNADSISNAPFTLSFTSIKTVPVIIQQTPLADAEDVDVETPIEVQFDQPVSAGDLSGVQLTSNGVAIESVDVQVIDSSLVIIPEELEYLTMYTVVIPFGAVRNSDDLVNDEFSWSFTTIVQMPGEVTLASPADSLGSVFTGSSFSWNAAERANSYEIQIASDENFESITAEAIGVDELSFSPEEPLLLFTPYWWRVRGINENSEGPWSEAFTFATEAEIPSISFPANEATDISTAPLLRWTNIPEGATFEIQLAANDQLEPMLIDTTLTVDELQLEGLSAETNYFWQVRVADTLAGIPTGSEWTSMFSFTTRPDPIVTESDPVDVLIEFGTTSGTSEEPNEEAVTPQQTDYRMVGLPGSDRIRVDDFFTGPYRESWRAFIETGDDLEFYDEYTPDDDRFVFSPGLGFWVLSTEIVTGNRMFTAVQTNENDSYPISVHSGWNIISNPYQSAVEWSLVEEFNNFSGSIYGYEQQFGLADTLKPFKGYYFYNDPNLNRETLFIPYTGFEQRGTEQTKLSDKSLDGKAHLNIEIFYPDSSRTAVQLVEEPKQVEKEKGRRFNREHPDLRFAKSGMVITDHKENHMRYNRLMSTKNTDEPYFVEVRARVGSSTVWRPEAIDLPGTTSVLLLNVATNKSYLIPAFSEEKIKMTEPISRYEVYVGNQMELEELQQSMLPTEFTLAQNYPNPFNPTTNIRYSVPELTDVRLEIYDLLGRKVQTLVNSKQSAGWYVYDWNASHLASGIYFYRLQAGKHVQTKKLTLIK</sequence>
<proteinExistence type="predicted"/>
<dbReference type="Pfam" id="PF13205">
    <property type="entry name" value="Big_5"/>
    <property type="match status" value="4"/>
</dbReference>
<protein>
    <submittedName>
        <fullName evidence="8">Por secretion system C-terminal sorting domain-containing protein</fullName>
    </submittedName>
</protein>
<dbReference type="InterPro" id="IPR032812">
    <property type="entry name" value="SbsA_Ig"/>
</dbReference>
<dbReference type="NCBIfam" id="NF033510">
    <property type="entry name" value="Ca_tandemer"/>
    <property type="match status" value="3"/>
</dbReference>
<dbReference type="GO" id="GO:0007154">
    <property type="term" value="P:cell communication"/>
    <property type="evidence" value="ECO:0007669"/>
    <property type="project" value="InterPro"/>
</dbReference>
<evidence type="ECO:0000256" key="4">
    <source>
        <dbReference type="SAM" id="MobiDB-lite"/>
    </source>
</evidence>
<evidence type="ECO:0000256" key="2">
    <source>
        <dbReference type="ARBA" id="ARBA00022737"/>
    </source>
</evidence>